<keyword evidence="1" id="KW-1133">Transmembrane helix</keyword>
<dbReference type="Proteomes" id="UP001500909">
    <property type="component" value="Unassembled WGS sequence"/>
</dbReference>
<evidence type="ECO:0000256" key="1">
    <source>
        <dbReference type="SAM" id="Phobius"/>
    </source>
</evidence>
<feature type="transmembrane region" description="Helical" evidence="1">
    <location>
        <begin position="49"/>
        <end position="72"/>
    </location>
</feature>
<keyword evidence="3" id="KW-1185">Reference proteome</keyword>
<name>A0ABN0ZHC7_9ACTN</name>
<feature type="transmembrane region" description="Helical" evidence="1">
    <location>
        <begin position="320"/>
        <end position="340"/>
    </location>
</feature>
<evidence type="ECO:0008006" key="4">
    <source>
        <dbReference type="Google" id="ProtNLM"/>
    </source>
</evidence>
<feature type="transmembrane region" description="Helical" evidence="1">
    <location>
        <begin position="189"/>
        <end position="208"/>
    </location>
</feature>
<accession>A0ABN0ZHC7</accession>
<feature type="transmembrane region" description="Helical" evidence="1">
    <location>
        <begin position="139"/>
        <end position="163"/>
    </location>
</feature>
<dbReference type="EMBL" id="BAAABY010000008">
    <property type="protein sequence ID" value="GAA0446995.1"/>
    <property type="molecule type" value="Genomic_DNA"/>
</dbReference>
<gene>
    <name evidence="2" type="ORF">GCM10010361_08670</name>
</gene>
<organism evidence="2 3">
    <name type="scientific">Streptomyces olivaceiscleroticus</name>
    <dbReference type="NCBI Taxonomy" id="68245"/>
    <lineage>
        <taxon>Bacteria</taxon>
        <taxon>Bacillati</taxon>
        <taxon>Actinomycetota</taxon>
        <taxon>Actinomycetes</taxon>
        <taxon>Kitasatosporales</taxon>
        <taxon>Streptomycetaceae</taxon>
        <taxon>Streptomyces</taxon>
    </lineage>
</organism>
<feature type="transmembrane region" description="Helical" evidence="1">
    <location>
        <begin position="283"/>
        <end position="300"/>
    </location>
</feature>
<evidence type="ECO:0000313" key="3">
    <source>
        <dbReference type="Proteomes" id="UP001500909"/>
    </source>
</evidence>
<keyword evidence="1" id="KW-0812">Transmembrane</keyword>
<feature type="transmembrane region" description="Helical" evidence="1">
    <location>
        <begin position="228"/>
        <end position="252"/>
    </location>
</feature>
<dbReference type="RefSeq" id="WP_346093124.1">
    <property type="nucleotide sequence ID" value="NZ_BAAABY010000008.1"/>
</dbReference>
<keyword evidence="1" id="KW-0472">Membrane</keyword>
<proteinExistence type="predicted"/>
<feature type="transmembrane region" description="Helical" evidence="1">
    <location>
        <begin position="371"/>
        <end position="390"/>
    </location>
</feature>
<evidence type="ECO:0000313" key="2">
    <source>
        <dbReference type="EMBL" id="GAA0446995.1"/>
    </source>
</evidence>
<comment type="caution">
    <text evidence="2">The sequence shown here is derived from an EMBL/GenBank/DDBJ whole genome shotgun (WGS) entry which is preliminary data.</text>
</comment>
<feature type="transmembrane region" description="Helical" evidence="1">
    <location>
        <begin position="93"/>
        <end position="119"/>
    </location>
</feature>
<sequence>MLALRLGRGARPAVHLRRLLVAGAAAGTAFLLLATLGHAVATPGDSDGSVLRLAWCLVPLAATAQLAVAVARTDPAARLHDGMTAAGLGPVRLALVTAATTVLTCALGSVLGLLAFLRLRGGLGGAPLGPEALLGRAPLPYAAVGVLLASVPAVAAAATAVALRPGRSEPSAPCADDPPRTAGRTPAGLPWGIALTAAGLALEVYGAGHTGPGARLLPLPGGLVTGEAGVLTGWLLSAAGLVLAAPGLVHLIGRVLGTGRSGAVRLLAGRVLQEESRRLGRPLGVLMAAASGGYAGYVVYGPGAFALQGPGSRASFGPLTALGAVLVLFCTTLCVLTAVAESRTARSATTEALRRLGTPAGLLRRAAALRASVLLVVLAAVTGGVAHLAASPLAS</sequence>
<reference evidence="2 3" key="1">
    <citation type="journal article" date="2019" name="Int. J. Syst. Evol. Microbiol.">
        <title>The Global Catalogue of Microorganisms (GCM) 10K type strain sequencing project: providing services to taxonomists for standard genome sequencing and annotation.</title>
        <authorList>
            <consortium name="The Broad Institute Genomics Platform"/>
            <consortium name="The Broad Institute Genome Sequencing Center for Infectious Disease"/>
            <person name="Wu L."/>
            <person name="Ma J."/>
        </authorList>
    </citation>
    <scope>NUCLEOTIDE SEQUENCE [LARGE SCALE GENOMIC DNA]</scope>
    <source>
        <strain evidence="2 3">JCM 4805</strain>
    </source>
</reference>
<protein>
    <recommendedName>
        <fullName evidence="4">Integral membrane protein</fullName>
    </recommendedName>
</protein>